<dbReference type="SUPFAM" id="SSF50978">
    <property type="entry name" value="WD40 repeat-like"/>
    <property type="match status" value="1"/>
</dbReference>
<dbReference type="Pfam" id="PF00400">
    <property type="entry name" value="WD40"/>
    <property type="match status" value="3"/>
</dbReference>
<dbReference type="PANTHER" id="PTHR10971">
    <property type="entry name" value="MRNA EXPORT FACTOR AND BUB3"/>
    <property type="match status" value="1"/>
</dbReference>
<gene>
    <name evidence="4" type="ORF">M0812_23888</name>
</gene>
<keyword evidence="2" id="KW-0677">Repeat</keyword>
<evidence type="ECO:0000256" key="3">
    <source>
        <dbReference type="PROSITE-ProRule" id="PRU00221"/>
    </source>
</evidence>
<reference evidence="4" key="1">
    <citation type="submission" date="2022-08" db="EMBL/GenBank/DDBJ databases">
        <title>Novel sulphate-reducing endosymbionts in the free-living metamonad Anaeramoeba.</title>
        <authorList>
            <person name="Jerlstrom-Hultqvist J."/>
            <person name="Cepicka I."/>
            <person name="Gallot-Lavallee L."/>
            <person name="Salas-Leiva D."/>
            <person name="Curtis B.A."/>
            <person name="Zahonova K."/>
            <person name="Pipaliya S."/>
            <person name="Dacks J."/>
            <person name="Roger A.J."/>
        </authorList>
    </citation>
    <scope>NUCLEOTIDE SEQUENCE</scope>
    <source>
        <strain evidence="4">Busselton2</strain>
    </source>
</reference>
<dbReference type="SMART" id="SM00320">
    <property type="entry name" value="WD40"/>
    <property type="match status" value="7"/>
</dbReference>
<comment type="caution">
    <text evidence="4">The sequence shown here is derived from an EMBL/GenBank/DDBJ whole genome shotgun (WGS) entry which is preliminary data.</text>
</comment>
<accession>A0AAV7YFP5</accession>
<dbReference type="Proteomes" id="UP001146793">
    <property type="component" value="Unassembled WGS sequence"/>
</dbReference>
<dbReference type="PRINTS" id="PR00320">
    <property type="entry name" value="GPROTEINBRPT"/>
</dbReference>
<dbReference type="InterPro" id="IPR020472">
    <property type="entry name" value="WD40_PAC1"/>
</dbReference>
<sequence length="322" mass="36563">MSQLQYNLQSPPKDGVSSMKFSRHNDHLLVSSWDRNVYLYDTASNRLLQNYSHRGAVLDCCFITASQSASVGLDQKVIIYDFARDNNVCLGTHSAGIRNVRYYRERSMLVTGSWDKTIKIWDPTQSRPLIATLPQHGKVFAMDVNSTRLVVAHSTKTISVYDLRKFDKPEQERQSLLRHQIRTLATSNDQTGFAVGSIEGRIAIELFDNQKEKKNNQKVGLQNFAFKCHRDTSSKPVLIYPVNSIAFQPQSQIFASGGGDNIVNIWNPINKKRIFQIRDFPTSISSVAWNKTGQFLAIASSYTYERGEIEHPPDSIIIKKMN</sequence>
<name>A0AAV7YFP5_9EUKA</name>
<dbReference type="InterPro" id="IPR036322">
    <property type="entry name" value="WD40_repeat_dom_sf"/>
</dbReference>
<organism evidence="4 5">
    <name type="scientific">Anaeramoeba flamelloides</name>
    <dbReference type="NCBI Taxonomy" id="1746091"/>
    <lineage>
        <taxon>Eukaryota</taxon>
        <taxon>Metamonada</taxon>
        <taxon>Anaeramoebidae</taxon>
        <taxon>Anaeramoeba</taxon>
    </lineage>
</organism>
<dbReference type="AlphaFoldDB" id="A0AAV7YFP5"/>
<proteinExistence type="predicted"/>
<evidence type="ECO:0000256" key="2">
    <source>
        <dbReference type="ARBA" id="ARBA00022737"/>
    </source>
</evidence>
<dbReference type="InterPro" id="IPR015943">
    <property type="entry name" value="WD40/YVTN_repeat-like_dom_sf"/>
</dbReference>
<evidence type="ECO:0000256" key="1">
    <source>
        <dbReference type="ARBA" id="ARBA00022574"/>
    </source>
</evidence>
<dbReference type="InterPro" id="IPR001680">
    <property type="entry name" value="WD40_rpt"/>
</dbReference>
<dbReference type="PROSITE" id="PS50294">
    <property type="entry name" value="WD_REPEATS_REGION"/>
    <property type="match status" value="1"/>
</dbReference>
<evidence type="ECO:0000313" key="5">
    <source>
        <dbReference type="Proteomes" id="UP001146793"/>
    </source>
</evidence>
<protein>
    <submittedName>
        <fullName evidence="4">Mitotic checkpoint protein bub3</fullName>
    </submittedName>
</protein>
<feature type="repeat" description="WD" evidence="3">
    <location>
        <begin position="90"/>
        <end position="131"/>
    </location>
</feature>
<keyword evidence="1 3" id="KW-0853">WD repeat</keyword>
<dbReference type="PROSITE" id="PS50082">
    <property type="entry name" value="WD_REPEATS_2"/>
    <property type="match status" value="2"/>
</dbReference>
<evidence type="ECO:0000313" key="4">
    <source>
        <dbReference type="EMBL" id="KAJ3428563.1"/>
    </source>
</evidence>
<dbReference type="Gene3D" id="2.130.10.10">
    <property type="entry name" value="YVTN repeat-like/Quinoprotein amine dehydrogenase"/>
    <property type="match status" value="1"/>
</dbReference>
<feature type="repeat" description="WD" evidence="3">
    <location>
        <begin position="242"/>
        <end position="267"/>
    </location>
</feature>
<dbReference type="EMBL" id="JANTQA010000057">
    <property type="protein sequence ID" value="KAJ3428563.1"/>
    <property type="molecule type" value="Genomic_DNA"/>
</dbReference>